<feature type="domain" description="PAS" evidence="10">
    <location>
        <begin position="129"/>
        <end position="165"/>
    </location>
</feature>
<name>A0A498C145_9GAMM</name>
<gene>
    <name evidence="14" type="ORF">DFR31_1950</name>
</gene>
<dbReference type="OrthoDB" id="9813913at2"/>
<keyword evidence="9" id="KW-0472">Membrane</keyword>
<dbReference type="AlphaFoldDB" id="A0A498C145"/>
<dbReference type="PROSITE" id="PS50883">
    <property type="entry name" value="EAL"/>
    <property type="match status" value="1"/>
</dbReference>
<dbReference type="InterPro" id="IPR043128">
    <property type="entry name" value="Rev_trsase/Diguanyl_cyclase"/>
</dbReference>
<keyword evidence="5" id="KW-0812">Transmembrane</keyword>
<dbReference type="GO" id="GO:0005886">
    <property type="term" value="C:plasma membrane"/>
    <property type="evidence" value="ECO:0007669"/>
    <property type="project" value="UniProtKB-SubCell"/>
</dbReference>
<dbReference type="InterPro" id="IPR000700">
    <property type="entry name" value="PAS-assoc_C"/>
</dbReference>
<comment type="caution">
    <text evidence="14">The sequence shown here is derived from an EMBL/GenBank/DDBJ whole genome shotgun (WGS) entry which is preliminary data.</text>
</comment>
<dbReference type="Gene3D" id="3.20.20.450">
    <property type="entry name" value="EAL domain"/>
    <property type="match status" value="1"/>
</dbReference>
<dbReference type="Pfam" id="PF08448">
    <property type="entry name" value="PAS_4"/>
    <property type="match status" value="1"/>
</dbReference>
<keyword evidence="6" id="KW-0677">Repeat</keyword>
<dbReference type="InterPro" id="IPR001610">
    <property type="entry name" value="PAC"/>
</dbReference>
<keyword evidence="4" id="KW-0808">Transferase</keyword>
<evidence type="ECO:0000256" key="9">
    <source>
        <dbReference type="ARBA" id="ARBA00023136"/>
    </source>
</evidence>
<dbReference type="Pfam" id="PF00989">
    <property type="entry name" value="PAS"/>
    <property type="match status" value="2"/>
</dbReference>
<dbReference type="SUPFAM" id="SSF55785">
    <property type="entry name" value="PYP-like sensor domain (PAS domain)"/>
    <property type="match status" value="4"/>
</dbReference>
<evidence type="ECO:0000256" key="5">
    <source>
        <dbReference type="ARBA" id="ARBA00022692"/>
    </source>
</evidence>
<keyword evidence="2" id="KW-1003">Cell membrane</keyword>
<feature type="domain" description="PAC" evidence="11">
    <location>
        <begin position="455"/>
        <end position="507"/>
    </location>
</feature>
<feature type="domain" description="PAC" evidence="11">
    <location>
        <begin position="326"/>
        <end position="378"/>
    </location>
</feature>
<feature type="domain" description="PAS" evidence="10">
    <location>
        <begin position="246"/>
        <end position="287"/>
    </location>
</feature>
<dbReference type="SUPFAM" id="SSF141868">
    <property type="entry name" value="EAL domain-like"/>
    <property type="match status" value="1"/>
</dbReference>
<dbReference type="Pfam" id="PF08447">
    <property type="entry name" value="PAS_3"/>
    <property type="match status" value="1"/>
</dbReference>
<dbReference type="SMART" id="SM00267">
    <property type="entry name" value="GGDEF"/>
    <property type="match status" value="1"/>
</dbReference>
<evidence type="ECO:0000259" key="13">
    <source>
        <dbReference type="PROSITE" id="PS50887"/>
    </source>
</evidence>
<dbReference type="SMART" id="SM00091">
    <property type="entry name" value="PAS"/>
    <property type="match status" value="4"/>
</dbReference>
<keyword evidence="15" id="KW-1185">Reference proteome</keyword>
<dbReference type="InterPro" id="IPR000014">
    <property type="entry name" value="PAS"/>
</dbReference>
<dbReference type="InterPro" id="IPR029787">
    <property type="entry name" value="Nucleotide_cyclase"/>
</dbReference>
<dbReference type="GO" id="GO:0000166">
    <property type="term" value="F:nucleotide binding"/>
    <property type="evidence" value="ECO:0007669"/>
    <property type="project" value="UniProtKB-KW"/>
</dbReference>
<evidence type="ECO:0000256" key="8">
    <source>
        <dbReference type="ARBA" id="ARBA00022989"/>
    </source>
</evidence>
<dbReference type="PROSITE" id="PS50113">
    <property type="entry name" value="PAC"/>
    <property type="match status" value="4"/>
</dbReference>
<feature type="domain" description="PAC" evidence="11">
    <location>
        <begin position="200"/>
        <end position="252"/>
    </location>
</feature>
<dbReference type="NCBIfam" id="TIGR00229">
    <property type="entry name" value="sensory_box"/>
    <property type="match status" value="4"/>
</dbReference>
<dbReference type="SMART" id="SM00086">
    <property type="entry name" value="PAC"/>
    <property type="match status" value="4"/>
</dbReference>
<dbReference type="PANTHER" id="PTHR44757:SF2">
    <property type="entry name" value="BIOFILM ARCHITECTURE MAINTENANCE PROTEIN MBAA"/>
    <property type="match status" value="1"/>
</dbReference>
<dbReference type="CDD" id="cd01949">
    <property type="entry name" value="GGDEF"/>
    <property type="match status" value="1"/>
</dbReference>
<dbReference type="SUPFAM" id="SSF55073">
    <property type="entry name" value="Nucleotide cyclase"/>
    <property type="match status" value="1"/>
</dbReference>
<keyword evidence="7" id="KW-0547">Nucleotide-binding</keyword>
<feature type="domain" description="PAS" evidence="10">
    <location>
        <begin position="379"/>
        <end position="451"/>
    </location>
</feature>
<proteinExistence type="predicted"/>
<dbReference type="InterPro" id="IPR001633">
    <property type="entry name" value="EAL_dom"/>
</dbReference>
<dbReference type="PROSITE" id="PS50112">
    <property type="entry name" value="PAS"/>
    <property type="match status" value="3"/>
</dbReference>
<dbReference type="Gene3D" id="3.30.450.20">
    <property type="entry name" value="PAS domain"/>
    <property type="match status" value="4"/>
</dbReference>
<evidence type="ECO:0000256" key="4">
    <source>
        <dbReference type="ARBA" id="ARBA00022679"/>
    </source>
</evidence>
<dbReference type="RefSeq" id="WP_121442468.1">
    <property type="nucleotide sequence ID" value="NZ_RCDA01000002.1"/>
</dbReference>
<evidence type="ECO:0000313" key="14">
    <source>
        <dbReference type="EMBL" id="RLK48837.1"/>
    </source>
</evidence>
<organism evidence="14 15">
    <name type="scientific">Alkalispirillum mobile</name>
    <dbReference type="NCBI Taxonomy" id="85925"/>
    <lineage>
        <taxon>Bacteria</taxon>
        <taxon>Pseudomonadati</taxon>
        <taxon>Pseudomonadota</taxon>
        <taxon>Gammaproteobacteria</taxon>
        <taxon>Chromatiales</taxon>
        <taxon>Ectothiorhodospiraceae</taxon>
        <taxon>Alkalispirillum</taxon>
    </lineage>
</organism>
<protein>
    <submittedName>
        <fullName evidence="14">PAS domain S-box-containing protein/diguanylate cyclase (GGDEF)-like protein</fullName>
    </submittedName>
</protein>
<evidence type="ECO:0000313" key="15">
    <source>
        <dbReference type="Proteomes" id="UP000275461"/>
    </source>
</evidence>
<dbReference type="Pfam" id="PF00990">
    <property type="entry name" value="GGDEF"/>
    <property type="match status" value="1"/>
</dbReference>
<evidence type="ECO:0000259" key="10">
    <source>
        <dbReference type="PROSITE" id="PS50112"/>
    </source>
</evidence>
<dbReference type="GO" id="GO:0016740">
    <property type="term" value="F:transferase activity"/>
    <property type="evidence" value="ECO:0007669"/>
    <property type="project" value="UniProtKB-KW"/>
</dbReference>
<comment type="subcellular location">
    <subcellularLocation>
        <location evidence="1">Cell inner membrane</location>
        <topology evidence="1">Multi-pass membrane protein</topology>
    </subcellularLocation>
</comment>
<evidence type="ECO:0000256" key="2">
    <source>
        <dbReference type="ARBA" id="ARBA00022475"/>
    </source>
</evidence>
<dbReference type="Proteomes" id="UP000275461">
    <property type="component" value="Unassembled WGS sequence"/>
</dbReference>
<evidence type="ECO:0000256" key="6">
    <source>
        <dbReference type="ARBA" id="ARBA00022737"/>
    </source>
</evidence>
<accession>A0A498C145</accession>
<dbReference type="InterPro" id="IPR013767">
    <property type="entry name" value="PAS_fold"/>
</dbReference>
<feature type="domain" description="PAC" evidence="11">
    <location>
        <begin position="80"/>
        <end position="132"/>
    </location>
</feature>
<keyword evidence="8" id="KW-1133">Transmembrane helix</keyword>
<dbReference type="FunFam" id="2.10.70.100:FF:000001">
    <property type="entry name" value="Sensory transduction histidine kinase"/>
    <property type="match status" value="1"/>
</dbReference>
<dbReference type="CDD" id="cd01948">
    <property type="entry name" value="EAL"/>
    <property type="match status" value="1"/>
</dbReference>
<dbReference type="InterPro" id="IPR035919">
    <property type="entry name" value="EAL_sf"/>
</dbReference>
<dbReference type="NCBIfam" id="TIGR00254">
    <property type="entry name" value="GGDEF"/>
    <property type="match status" value="1"/>
</dbReference>
<dbReference type="Pfam" id="PF00563">
    <property type="entry name" value="EAL"/>
    <property type="match status" value="1"/>
</dbReference>
<dbReference type="InterPro" id="IPR000160">
    <property type="entry name" value="GGDEF_dom"/>
</dbReference>
<feature type="domain" description="GGDEF" evidence="13">
    <location>
        <begin position="539"/>
        <end position="672"/>
    </location>
</feature>
<dbReference type="PROSITE" id="PS50887">
    <property type="entry name" value="GGDEF"/>
    <property type="match status" value="1"/>
</dbReference>
<dbReference type="EMBL" id="RCDA01000002">
    <property type="protein sequence ID" value="RLK48837.1"/>
    <property type="molecule type" value="Genomic_DNA"/>
</dbReference>
<reference evidence="14 15" key="1">
    <citation type="submission" date="2018-10" db="EMBL/GenBank/DDBJ databases">
        <title>Genomic Encyclopedia of Type Strains, Phase IV (KMG-IV): sequencing the most valuable type-strain genomes for metagenomic binning, comparative biology and taxonomic classification.</title>
        <authorList>
            <person name="Goeker M."/>
        </authorList>
    </citation>
    <scope>NUCLEOTIDE SEQUENCE [LARGE SCALE GENOMIC DNA]</scope>
    <source>
        <strain evidence="14 15">DSM 12769</strain>
    </source>
</reference>
<dbReference type="SMART" id="SM00052">
    <property type="entry name" value="EAL"/>
    <property type="match status" value="1"/>
</dbReference>
<dbReference type="PANTHER" id="PTHR44757">
    <property type="entry name" value="DIGUANYLATE CYCLASE DGCP"/>
    <property type="match status" value="1"/>
</dbReference>
<evidence type="ECO:0000256" key="3">
    <source>
        <dbReference type="ARBA" id="ARBA00022519"/>
    </source>
</evidence>
<keyword evidence="3" id="KW-0997">Cell inner membrane</keyword>
<evidence type="ECO:0000256" key="1">
    <source>
        <dbReference type="ARBA" id="ARBA00004429"/>
    </source>
</evidence>
<dbReference type="InterPro" id="IPR013656">
    <property type="entry name" value="PAS_4"/>
</dbReference>
<dbReference type="GO" id="GO:0006355">
    <property type="term" value="P:regulation of DNA-templated transcription"/>
    <property type="evidence" value="ECO:0007669"/>
    <property type="project" value="InterPro"/>
</dbReference>
<dbReference type="CDD" id="cd00130">
    <property type="entry name" value="PAS"/>
    <property type="match status" value="4"/>
</dbReference>
<dbReference type="InterPro" id="IPR013655">
    <property type="entry name" value="PAS_fold_3"/>
</dbReference>
<feature type="domain" description="EAL" evidence="12">
    <location>
        <begin position="681"/>
        <end position="936"/>
    </location>
</feature>
<evidence type="ECO:0000259" key="11">
    <source>
        <dbReference type="PROSITE" id="PS50113"/>
    </source>
</evidence>
<evidence type="ECO:0000259" key="12">
    <source>
        <dbReference type="PROSITE" id="PS50883"/>
    </source>
</evidence>
<dbReference type="Gene3D" id="3.30.70.270">
    <property type="match status" value="1"/>
</dbReference>
<sequence length="945" mass="104894">MAGSARAAIHFQDIVENHPYIITCFLPDTTILYANATAHAYFGLPRGGMVGQRWVETLPQEHQSLNMAELARYTPEKPIRRIQNPVLRADGAQRWVEWTSRAFFDEDGSLSYFQTVGVDVTDRKAAEERSEQLLEILEGASAYIAMADIAGRVLYVNPSLQRLLGNPRHRTATIDGVHPDWASRLVRETAMPAAAHRGVWEGETAILAADGTRVPVLQTIVAHLDGAGEVSTYSTVMQDISALREGERLRQQLLESLAEGVFGVDVHGRYTFLNTAACRLLGFADEQEALGANAHELSHHTRRDGTPYPEAECPILQVLQTGEPLYSHEEYFRHSDGSGLPVLLNAAPLKDGSGSVTGVVVSFQDISDLQLAREALRRSEAELAEAQQIAHLGNWVSDFVRNEIRWSDEVYRIFGLKKEEWGGNEAAFMEAVHPEDRPRVRRAIDESLQPGGPSYDLEHRILRPDGTVRIVHQRGEVAFDTAGRPLRMVGVIHDITERREAENLLQYLSYHDVLTELPNRTLFQLRVTQGINRARALGGGLALVHIGLDRFKGVNEGLGHLIGDRVLQQVARRLEDQMQHGETLARLAGDEFGALLLRVEGDTEASEKVERLLAPLRELFLVGEEELYVPGSAGVALYPHDTRDPGELLQQAEAAMHQAKREGGNSFRYYSGQLNHRARARVSLESRLRRAVDQQEGFFLHYQPRIESSSGRIVGLESLLRWQDPDGQVHPPGHFIPVLEQTGLIVELGEWIIQEAAQQNVTWREAGLPSVSMAVNLAAPQFRDSKVPRLINDTLERVGLPAHQLELEVTESMLMSDLPTVTRTLGQFRDMGVRVAMDDFGTGYSSLAYLHRFPIDILKIDRSFVNALDTEESSEAIIRTILNLADNLGMESVAEGVERPEQHAFLCQEGCQTIQGYLFARPAPAEACADMLSRGALTPGGVGGQ</sequence>
<dbReference type="InterPro" id="IPR035965">
    <property type="entry name" value="PAS-like_dom_sf"/>
</dbReference>
<dbReference type="Gene3D" id="2.10.70.100">
    <property type="match status" value="1"/>
</dbReference>
<dbReference type="InterPro" id="IPR052155">
    <property type="entry name" value="Biofilm_reg_signaling"/>
</dbReference>
<evidence type="ECO:0000256" key="7">
    <source>
        <dbReference type="ARBA" id="ARBA00022741"/>
    </source>
</evidence>